<name>A0A919MS61_9ACTN</name>
<dbReference type="RefSeq" id="WP_203779401.1">
    <property type="nucleotide sequence ID" value="NZ_BOMV01000007.1"/>
</dbReference>
<dbReference type="AlphaFoldDB" id="A0A919MS61"/>
<sequence length="359" mass="40151">MGRHEFDVALTFAGEDRAFVEQIAQALKASGIAVFYDQFEQAKLWGEDLSVYLDEVYRQKSRYVVLFGSTHYISKVWTSHERRSAQARAIEERGAAYLLPVRLDDSPIPGLPPTIAFIDGRRYSPSQISTLLVEKLGKSVDSPAQVEAAPHLGVPLTPDEVQAVITTRPQKWEYLLLAGGIWQSVKGLEDRALDHELGYAPNNGIYIDSDQISELIVRKLSELQGLVTKLVRVISKEAQIWALGEPGESGDPLRIAQLSKRFGSAYGEILEWASGIRGTTTPEEYSNLLYLLSRYADAAIREVRAFAERFVEEAGRIPIFLNSHASTVGNLAITLRLDIDIDSEVCREFSRERDRLLLT</sequence>
<dbReference type="SMART" id="SM00255">
    <property type="entry name" value="TIR"/>
    <property type="match status" value="1"/>
</dbReference>
<feature type="domain" description="TIR" evidence="1">
    <location>
        <begin position="5"/>
        <end position="143"/>
    </location>
</feature>
<accession>A0A919MS61</accession>
<proteinExistence type="predicted"/>
<gene>
    <name evidence="2" type="ORF">Ari01nite_07730</name>
</gene>
<keyword evidence="3" id="KW-1185">Reference proteome</keyword>
<evidence type="ECO:0000313" key="2">
    <source>
        <dbReference type="EMBL" id="GIE93308.1"/>
    </source>
</evidence>
<dbReference type="InterPro" id="IPR035897">
    <property type="entry name" value="Toll_tir_struct_dom_sf"/>
</dbReference>
<comment type="caution">
    <text evidence="2">The sequence shown here is derived from an EMBL/GenBank/DDBJ whole genome shotgun (WGS) entry which is preliminary data.</text>
</comment>
<reference evidence="2" key="1">
    <citation type="submission" date="2021-01" db="EMBL/GenBank/DDBJ databases">
        <title>Whole genome shotgun sequence of Actinoplanes rishiriensis NBRC 108556.</title>
        <authorList>
            <person name="Komaki H."/>
            <person name="Tamura T."/>
        </authorList>
    </citation>
    <scope>NUCLEOTIDE SEQUENCE</scope>
    <source>
        <strain evidence="2">NBRC 108556</strain>
    </source>
</reference>
<protein>
    <recommendedName>
        <fullName evidence="1">TIR domain-containing protein</fullName>
    </recommendedName>
</protein>
<evidence type="ECO:0000259" key="1">
    <source>
        <dbReference type="SMART" id="SM00255"/>
    </source>
</evidence>
<dbReference type="EMBL" id="BOMV01000007">
    <property type="protein sequence ID" value="GIE93308.1"/>
    <property type="molecule type" value="Genomic_DNA"/>
</dbReference>
<dbReference type="SUPFAM" id="SSF52200">
    <property type="entry name" value="Toll/Interleukin receptor TIR domain"/>
    <property type="match status" value="1"/>
</dbReference>
<dbReference type="Pfam" id="PF13676">
    <property type="entry name" value="TIR_2"/>
    <property type="match status" value="1"/>
</dbReference>
<organism evidence="2 3">
    <name type="scientific">Paractinoplanes rishiriensis</name>
    <dbReference type="NCBI Taxonomy" id="1050105"/>
    <lineage>
        <taxon>Bacteria</taxon>
        <taxon>Bacillati</taxon>
        <taxon>Actinomycetota</taxon>
        <taxon>Actinomycetes</taxon>
        <taxon>Micromonosporales</taxon>
        <taxon>Micromonosporaceae</taxon>
        <taxon>Paractinoplanes</taxon>
    </lineage>
</organism>
<dbReference type="Gene3D" id="3.40.50.10140">
    <property type="entry name" value="Toll/interleukin-1 receptor homology (TIR) domain"/>
    <property type="match status" value="1"/>
</dbReference>
<dbReference type="Proteomes" id="UP000636960">
    <property type="component" value="Unassembled WGS sequence"/>
</dbReference>
<dbReference type="GO" id="GO:0007165">
    <property type="term" value="P:signal transduction"/>
    <property type="evidence" value="ECO:0007669"/>
    <property type="project" value="InterPro"/>
</dbReference>
<dbReference type="InterPro" id="IPR000157">
    <property type="entry name" value="TIR_dom"/>
</dbReference>
<evidence type="ECO:0000313" key="3">
    <source>
        <dbReference type="Proteomes" id="UP000636960"/>
    </source>
</evidence>